<reference evidence="1 2" key="1">
    <citation type="journal article" date="2014" name="Genome Announc.">
        <title>Draft Genome Sequence of the Agar-Degrading Bacterium Catenovulum sp. Strain DS-2, Isolated from Intestines of Haliotis diversicolor.</title>
        <authorList>
            <person name="Shan D."/>
            <person name="Li X."/>
            <person name="Gu Z."/>
            <person name="Wei G."/>
            <person name="Gao Z."/>
            <person name="Shao Z."/>
        </authorList>
    </citation>
    <scope>NUCLEOTIDE SEQUENCE [LARGE SCALE GENOMIC DNA]</scope>
    <source>
        <strain evidence="1 2">DS-2</strain>
    </source>
</reference>
<dbReference type="STRING" id="1328313.DS2_11893"/>
<dbReference type="InterPro" id="IPR007497">
    <property type="entry name" value="SIMPL/DUF541"/>
</dbReference>
<dbReference type="Gene3D" id="3.30.70.2970">
    <property type="entry name" value="Protein of unknown function (DUF541), domain 2"/>
    <property type="match status" value="1"/>
</dbReference>
<evidence type="ECO:0000313" key="1">
    <source>
        <dbReference type="EMBL" id="EWH09532.1"/>
    </source>
</evidence>
<evidence type="ECO:0008006" key="3">
    <source>
        <dbReference type="Google" id="ProtNLM"/>
    </source>
</evidence>
<dbReference type="InterPro" id="IPR052022">
    <property type="entry name" value="26kDa_periplasmic_antigen"/>
</dbReference>
<proteinExistence type="predicted"/>
<accession>W7QKP5</accession>
<dbReference type="PANTHER" id="PTHR34387:SF2">
    <property type="entry name" value="SLR1258 PROTEIN"/>
    <property type="match status" value="1"/>
</dbReference>
<dbReference type="Pfam" id="PF04402">
    <property type="entry name" value="SIMPL"/>
    <property type="match status" value="1"/>
</dbReference>
<organism evidence="1 2">
    <name type="scientific">Catenovulum agarivorans DS-2</name>
    <dbReference type="NCBI Taxonomy" id="1328313"/>
    <lineage>
        <taxon>Bacteria</taxon>
        <taxon>Pseudomonadati</taxon>
        <taxon>Pseudomonadota</taxon>
        <taxon>Gammaproteobacteria</taxon>
        <taxon>Alteromonadales</taxon>
        <taxon>Alteromonadaceae</taxon>
        <taxon>Catenovulum</taxon>
    </lineage>
</organism>
<dbReference type="GO" id="GO:0006974">
    <property type="term" value="P:DNA damage response"/>
    <property type="evidence" value="ECO:0007669"/>
    <property type="project" value="TreeGrafter"/>
</dbReference>
<dbReference type="PANTHER" id="PTHR34387">
    <property type="entry name" value="SLR1258 PROTEIN"/>
    <property type="match status" value="1"/>
</dbReference>
<sequence>MLVLPAFLIACNAQNHTSAQSENWVRVNASASVPAVPDKLSLKVYVEEKNNSVSQAKRIVDLNTDKILKRWFNLGIKESQVSSFNLSIQPVYEYEKQTRKQVQDGFLVSRTLSVEIENWDSFDQLIDSALALGATRVGNVQAGVSNHQALYNQALAAAVEQARKKAQLLAESAGAELDQVKQIIEQGGYRPYAAAEMKLMRSDSASQPGTTDVNASVEVVFSLQ</sequence>
<dbReference type="Proteomes" id="UP000019276">
    <property type="component" value="Unassembled WGS sequence"/>
</dbReference>
<dbReference type="eggNOG" id="COG2968">
    <property type="taxonomic scope" value="Bacteria"/>
</dbReference>
<dbReference type="EMBL" id="ARZY01000022">
    <property type="protein sequence ID" value="EWH09532.1"/>
    <property type="molecule type" value="Genomic_DNA"/>
</dbReference>
<keyword evidence="2" id="KW-1185">Reference proteome</keyword>
<protein>
    <recommendedName>
        <fullName evidence="3">Periplasmic immunogenic protein</fullName>
    </recommendedName>
</protein>
<gene>
    <name evidence="1" type="ORF">DS2_11893</name>
</gene>
<comment type="caution">
    <text evidence="1">The sequence shown here is derived from an EMBL/GenBank/DDBJ whole genome shotgun (WGS) entry which is preliminary data.</text>
</comment>
<evidence type="ECO:0000313" key="2">
    <source>
        <dbReference type="Proteomes" id="UP000019276"/>
    </source>
</evidence>
<dbReference type="AlphaFoldDB" id="W7QKP5"/>
<dbReference type="Gene3D" id="3.30.110.170">
    <property type="entry name" value="Protein of unknown function (DUF541), domain 1"/>
    <property type="match status" value="1"/>
</dbReference>
<name>W7QKP5_9ALTE</name>